<evidence type="ECO:0000313" key="1">
    <source>
        <dbReference type="EMBL" id="CAB5207125.1"/>
    </source>
</evidence>
<organism evidence="1">
    <name type="scientific">uncultured Caudovirales phage</name>
    <dbReference type="NCBI Taxonomy" id="2100421"/>
    <lineage>
        <taxon>Viruses</taxon>
        <taxon>Duplodnaviria</taxon>
        <taxon>Heunggongvirae</taxon>
        <taxon>Uroviricota</taxon>
        <taxon>Caudoviricetes</taxon>
        <taxon>Peduoviridae</taxon>
        <taxon>Maltschvirus</taxon>
        <taxon>Maltschvirus maltsch</taxon>
    </lineage>
</organism>
<proteinExistence type="predicted"/>
<protein>
    <submittedName>
        <fullName evidence="1">Uncharacterized protein</fullName>
    </submittedName>
</protein>
<dbReference type="EMBL" id="LR798229">
    <property type="protein sequence ID" value="CAB5207125.1"/>
    <property type="molecule type" value="Genomic_DNA"/>
</dbReference>
<reference evidence="1" key="1">
    <citation type="submission" date="2020-05" db="EMBL/GenBank/DDBJ databases">
        <authorList>
            <person name="Chiriac C."/>
            <person name="Salcher M."/>
            <person name="Ghai R."/>
            <person name="Kavagutti S V."/>
        </authorList>
    </citation>
    <scope>NUCLEOTIDE SEQUENCE</scope>
</reference>
<sequence>MSAATRAGYEPAKLIRSLLEVVAGKKTGKDAHDTLLAAVKFIDAEGRAVELSTADSNKSRKHAAMLGGKPWWWNHEPQHWYDQVESERRALNDGESALYNPR</sequence>
<gene>
    <name evidence="1" type="ORF">UFOVP184_31</name>
</gene>
<accession>A0A6J7WCH4</accession>
<name>A0A6J7WCH4_9CAUD</name>